<dbReference type="InterPro" id="IPR012337">
    <property type="entry name" value="RNaseH-like_sf"/>
</dbReference>
<dbReference type="CDD" id="cd09274">
    <property type="entry name" value="RNase_HI_RT_Ty3"/>
    <property type="match status" value="1"/>
</dbReference>
<dbReference type="InterPro" id="IPR000477">
    <property type="entry name" value="RT_dom"/>
</dbReference>
<dbReference type="InterPro" id="IPR036397">
    <property type="entry name" value="RNaseH_sf"/>
</dbReference>
<dbReference type="Gene3D" id="3.30.420.10">
    <property type="entry name" value="Ribonuclease H-like superfamily/Ribonuclease H"/>
    <property type="match status" value="1"/>
</dbReference>
<dbReference type="Gene3D" id="3.30.70.270">
    <property type="match status" value="2"/>
</dbReference>
<evidence type="ECO:0000313" key="10">
    <source>
        <dbReference type="Proteomes" id="UP000078284"/>
    </source>
</evidence>
<dbReference type="CDD" id="cd00303">
    <property type="entry name" value="retropepsin_like"/>
    <property type="match status" value="1"/>
</dbReference>
<dbReference type="Pfam" id="PF03732">
    <property type="entry name" value="Retrotrans_gag"/>
    <property type="match status" value="1"/>
</dbReference>
<gene>
    <name evidence="9" type="ordered locus">AXX17_At3g35080</name>
</gene>
<dbReference type="PROSITE" id="PS50994">
    <property type="entry name" value="INTEGRASE"/>
    <property type="match status" value="1"/>
</dbReference>
<dbReference type="InterPro" id="IPR041373">
    <property type="entry name" value="RT_RNaseH"/>
</dbReference>
<accession>A0A178VC33</accession>
<dbReference type="PANTHER" id="PTHR37984">
    <property type="entry name" value="PROTEIN CBG26694"/>
    <property type="match status" value="1"/>
</dbReference>
<dbReference type="Gene3D" id="2.40.70.10">
    <property type="entry name" value="Acid Proteases"/>
    <property type="match status" value="1"/>
</dbReference>
<dbReference type="EMBL" id="LUHQ01000003">
    <property type="protein sequence ID" value="OAP03466.1"/>
    <property type="molecule type" value="Genomic_DNA"/>
</dbReference>
<protein>
    <recommendedName>
        <fullName evidence="1">RNA-directed DNA polymerase</fullName>
        <ecNumber evidence="1">2.7.7.49</ecNumber>
    </recommendedName>
</protein>
<dbReference type="GO" id="GO:0015074">
    <property type="term" value="P:DNA integration"/>
    <property type="evidence" value="ECO:0007669"/>
    <property type="project" value="InterPro"/>
</dbReference>
<dbReference type="PANTHER" id="PTHR37984:SF5">
    <property type="entry name" value="PROTEIN NYNRIN-LIKE"/>
    <property type="match status" value="1"/>
</dbReference>
<keyword evidence="6" id="KW-0378">Hydrolase</keyword>
<evidence type="ECO:0000256" key="5">
    <source>
        <dbReference type="ARBA" id="ARBA00022759"/>
    </source>
</evidence>
<dbReference type="GO" id="GO:0016787">
    <property type="term" value="F:hydrolase activity"/>
    <property type="evidence" value="ECO:0007669"/>
    <property type="project" value="UniProtKB-KW"/>
</dbReference>
<keyword evidence="7" id="KW-0695">RNA-directed DNA polymerase</keyword>
<evidence type="ECO:0000256" key="4">
    <source>
        <dbReference type="ARBA" id="ARBA00022722"/>
    </source>
</evidence>
<dbReference type="InterPro" id="IPR001584">
    <property type="entry name" value="Integrase_cat-core"/>
</dbReference>
<name>A0A178VC33_ARATH</name>
<reference evidence="10" key="1">
    <citation type="journal article" date="2016" name="Proc. Natl. Acad. Sci. U.S.A.">
        <title>Chromosome-level assembly of Arabidopsis thaliana Ler reveals the extent of translocation and inversion polymorphisms.</title>
        <authorList>
            <person name="Zapata L."/>
            <person name="Ding J."/>
            <person name="Willing E.M."/>
            <person name="Hartwig B."/>
            <person name="Bezdan D."/>
            <person name="Jiao W.B."/>
            <person name="Patel V."/>
            <person name="Velikkakam James G."/>
            <person name="Koornneef M."/>
            <person name="Ossowski S."/>
            <person name="Schneeberger K."/>
        </authorList>
    </citation>
    <scope>NUCLEOTIDE SEQUENCE [LARGE SCALE GENOMIC DNA]</scope>
    <source>
        <strain evidence="10">cv. Landsberg erecta</strain>
    </source>
</reference>
<dbReference type="CDD" id="cd01647">
    <property type="entry name" value="RT_LTR"/>
    <property type="match status" value="1"/>
</dbReference>
<dbReference type="Pfam" id="PF00078">
    <property type="entry name" value="RVT_1"/>
    <property type="match status" value="1"/>
</dbReference>
<dbReference type="GO" id="GO:0004519">
    <property type="term" value="F:endonuclease activity"/>
    <property type="evidence" value="ECO:0007669"/>
    <property type="project" value="UniProtKB-KW"/>
</dbReference>
<evidence type="ECO:0000256" key="2">
    <source>
        <dbReference type="ARBA" id="ARBA00022679"/>
    </source>
</evidence>
<keyword evidence="4" id="KW-0540">Nuclease</keyword>
<sequence length="1386" mass="157882">MLDAHNPHVKAFRTSSERFAASGNNTGLKLVLYFDHISACEATWRILTFPTHPRTTYVMKLSFHAPGLTLRDDELQVLGLIAIEYILHRSGKSLANYGGMPCPELYLVHGHRNNLIANALGYIKTEKHKKYIELYGFHDSVDRLHQGVDGHPLQNQLAKLGDLNKSDLFYTNQSAFKLPPFEREDFAIHPAYCDLVSRGKFRGALDESPLDHLEVFEDIVSIDTHLLSIDTQLVQTMCKFQLKLSHQTGEFLSPRVLKTIRRYVKTMVTKNLTKEYSVMKISEQGSDIIQGQLPRKLPDLGTFVLSVAINHDSFPRALCDLGSSVNLMPRSLAMRLGYSNLEPTFITLVLADRSTRIPDGILSNVPVMIEKSMIPTDFVVLSYEKEPKDPLIFGRPFLHTARAIIDVRQGRIGLNVGDLTMKFDMNTLVKKPIIEGRTFLIDSFTSLASDSISEMELEDPLELVLVSSIEDSADLDSETSTYTKLILILIEDDLPSVMPRGKTISPYHLSIKCWRDDQEKTTFTYPYGTFAYRRMPFDLCNAPATFQRGMMSIFTDMIEDIMEVIMDDFLVYGSSFEDCLENLYKVLARCEEKRLVLNGEKCHFMVQDWIVLGHRISEHGIEVDRAKVKVMTSLQALDNVKTVRSFLGHAGFNKRFIKDFSKIARPLTALLCKEVKFEFTQECHDAFEQIKQSLISAPIVQPPDWDLPFEVMCDASDFAVGAVLGLRKDKKLHAIYYASRTLDDAQRNYATIEKELLAVVFAFEKFISYLVGSKVIVHTDHVALKYLMQKKDAKPRLLRWILLFRNLTSRIDDDIPINDFLPEENIYMIDTAKEDDCKCDEMQNRALVSIDTSSMLIDYHFSKDDDFCSSSMYGVKHRVATPYHPQTSGHVEVFNRQIKEIFEKKVEKSKKEWSYKLDDALWAYITGFKTPLRTTPFHLLYGKACHLPVELEHQAAWAVKMMNFDIKSAGERRLIQLNELAEIRIHAYDNSKVYKERTKAYHDKKILTRTLETNDQVLMHLGSSCIRIACFGVFSGAEGDKKDSTRFIHSIQAATEEASFHSTSLLDPGSYRGGCNSLDPLTRPRLPRMKQQIHLLAPPTRSSTRPIYSTKGDQLYKTCSAHLLPFRDRIDRIARELEDTKAKATCDQQRPAAMDQQNRLVDVQDPPNVDQPRNIGAGDAPRNHHQRQGIVPPPVHNNNFEIKSSLISMIQGNKFHGLPMEDPLDHLDSSDRLCSLSKINGVTEDMLKLILFSFSLGDKAHHWEKTLPLDSINSWDDCKKAFLAKFFSNARTARLRNEISGFTQKNNETFYEAWERFKSYITQCPHHGFNKASLLSTLYRGVLPKIRMLLDTASNGNFLNKDVAQDPEIKQLIQQIIQGKATGAMA</sequence>
<dbReference type="FunFam" id="3.30.70.270:FF:000020">
    <property type="entry name" value="Transposon Tf2-6 polyprotein-like Protein"/>
    <property type="match status" value="1"/>
</dbReference>
<dbReference type="SUPFAM" id="SSF56672">
    <property type="entry name" value="DNA/RNA polymerases"/>
    <property type="match status" value="1"/>
</dbReference>
<dbReference type="FunFam" id="3.10.20.370:FF:000001">
    <property type="entry name" value="Retrovirus-related Pol polyprotein from transposon 17.6-like protein"/>
    <property type="match status" value="1"/>
</dbReference>
<comment type="caution">
    <text evidence="9">The sequence shown here is derived from an EMBL/GenBank/DDBJ whole genome shotgun (WGS) entry which is preliminary data.</text>
</comment>
<dbReference type="Proteomes" id="UP000078284">
    <property type="component" value="Chromosome 3"/>
</dbReference>
<dbReference type="GO" id="GO:0003676">
    <property type="term" value="F:nucleic acid binding"/>
    <property type="evidence" value="ECO:0007669"/>
    <property type="project" value="InterPro"/>
</dbReference>
<evidence type="ECO:0000256" key="1">
    <source>
        <dbReference type="ARBA" id="ARBA00012493"/>
    </source>
</evidence>
<dbReference type="InterPro" id="IPR005162">
    <property type="entry name" value="Retrotrans_gag_dom"/>
</dbReference>
<keyword evidence="5" id="KW-0255">Endonuclease</keyword>
<dbReference type="InterPro" id="IPR043502">
    <property type="entry name" value="DNA/RNA_pol_sf"/>
</dbReference>
<dbReference type="InterPro" id="IPR043128">
    <property type="entry name" value="Rev_trsase/Diguanyl_cyclase"/>
</dbReference>
<evidence type="ECO:0000259" key="8">
    <source>
        <dbReference type="PROSITE" id="PS50994"/>
    </source>
</evidence>
<evidence type="ECO:0000313" key="9">
    <source>
        <dbReference type="EMBL" id="OAP03466.1"/>
    </source>
</evidence>
<evidence type="ECO:0000256" key="3">
    <source>
        <dbReference type="ARBA" id="ARBA00022695"/>
    </source>
</evidence>
<evidence type="ECO:0000256" key="6">
    <source>
        <dbReference type="ARBA" id="ARBA00022801"/>
    </source>
</evidence>
<organism evidence="9 10">
    <name type="scientific">Arabidopsis thaliana</name>
    <name type="common">Mouse-ear cress</name>
    <dbReference type="NCBI Taxonomy" id="3702"/>
    <lineage>
        <taxon>Eukaryota</taxon>
        <taxon>Viridiplantae</taxon>
        <taxon>Streptophyta</taxon>
        <taxon>Embryophyta</taxon>
        <taxon>Tracheophyta</taxon>
        <taxon>Spermatophyta</taxon>
        <taxon>Magnoliopsida</taxon>
        <taxon>eudicotyledons</taxon>
        <taxon>Gunneridae</taxon>
        <taxon>Pentapetalae</taxon>
        <taxon>rosids</taxon>
        <taxon>malvids</taxon>
        <taxon>Brassicales</taxon>
        <taxon>Brassicaceae</taxon>
        <taxon>Camelineae</taxon>
        <taxon>Arabidopsis</taxon>
    </lineage>
</organism>
<dbReference type="EC" id="2.7.7.49" evidence="1"/>
<dbReference type="GO" id="GO:0003964">
    <property type="term" value="F:RNA-directed DNA polymerase activity"/>
    <property type="evidence" value="ECO:0007669"/>
    <property type="project" value="UniProtKB-KW"/>
</dbReference>
<dbReference type="Gene3D" id="3.10.10.10">
    <property type="entry name" value="HIV Type 1 Reverse Transcriptase, subunit A, domain 1"/>
    <property type="match status" value="1"/>
</dbReference>
<keyword evidence="2" id="KW-0808">Transferase</keyword>
<dbReference type="InterPro" id="IPR021109">
    <property type="entry name" value="Peptidase_aspartic_dom_sf"/>
</dbReference>
<dbReference type="Pfam" id="PF17917">
    <property type="entry name" value="RT_RNaseH"/>
    <property type="match status" value="1"/>
</dbReference>
<keyword evidence="3" id="KW-0548">Nucleotidyltransferase</keyword>
<dbReference type="InterPro" id="IPR050951">
    <property type="entry name" value="Retrovirus_Pol_polyprotein"/>
</dbReference>
<proteinExistence type="predicted"/>
<dbReference type="SUPFAM" id="SSF53098">
    <property type="entry name" value="Ribonuclease H-like"/>
    <property type="match status" value="1"/>
</dbReference>
<evidence type="ECO:0000256" key="7">
    <source>
        <dbReference type="ARBA" id="ARBA00022918"/>
    </source>
</evidence>
<feature type="domain" description="Integrase catalytic" evidence="8">
    <location>
        <begin position="848"/>
        <end position="944"/>
    </location>
</feature>